<keyword evidence="3" id="KW-1185">Reference proteome</keyword>
<dbReference type="EnsemblPlants" id="KEH22843">
    <property type="protein sequence ID" value="KEH22843"/>
    <property type="gene ID" value="MTR_7g059415"/>
</dbReference>
<protein>
    <submittedName>
        <fullName evidence="1">Nodule Cysteine-Rich (NCR) secreted peptide</fullName>
    </submittedName>
</protein>
<accession>A0A072U105</accession>
<dbReference type="HOGENOM" id="CLU_181053_2_0_1"/>
<reference evidence="2" key="3">
    <citation type="submission" date="2015-04" db="UniProtKB">
        <authorList>
            <consortium name="EnsemblPlants"/>
        </authorList>
    </citation>
    <scope>IDENTIFICATION</scope>
    <source>
        <strain evidence="2">cv. Jemalong A17</strain>
    </source>
</reference>
<reference evidence="1 3" key="2">
    <citation type="journal article" date="2014" name="BMC Genomics">
        <title>An improved genome release (version Mt4.0) for the model legume Medicago truncatula.</title>
        <authorList>
            <person name="Tang H."/>
            <person name="Krishnakumar V."/>
            <person name="Bidwell S."/>
            <person name="Rosen B."/>
            <person name="Chan A."/>
            <person name="Zhou S."/>
            <person name="Gentzbittel L."/>
            <person name="Childs K.L."/>
            <person name="Yandell M."/>
            <person name="Gundlach H."/>
            <person name="Mayer K.F."/>
            <person name="Schwartz D.C."/>
            <person name="Town C.D."/>
        </authorList>
    </citation>
    <scope>GENOME REANNOTATION</scope>
    <source>
        <strain evidence="1">A17</strain>
        <strain evidence="2 3">cv. Jemalong A17</strain>
    </source>
</reference>
<dbReference type="Proteomes" id="UP000002051">
    <property type="component" value="Unassembled WGS sequence"/>
</dbReference>
<dbReference type="EMBL" id="CM001223">
    <property type="protein sequence ID" value="KEH22843.1"/>
    <property type="molecule type" value="Genomic_DNA"/>
</dbReference>
<gene>
    <name evidence="1" type="ordered locus">MTR_7g059415</name>
</gene>
<evidence type="ECO:0000313" key="1">
    <source>
        <dbReference type="EMBL" id="KEH22843.1"/>
    </source>
</evidence>
<name>A0A072U105_MEDTR</name>
<sequence length="45" mass="5267">MFLVIRVSDSIPYVNIGPCVKDKDRRKVPQYNIKCRNGECVRIRS</sequence>
<organism evidence="1 3">
    <name type="scientific">Medicago truncatula</name>
    <name type="common">Barrel medic</name>
    <name type="synonym">Medicago tribuloides</name>
    <dbReference type="NCBI Taxonomy" id="3880"/>
    <lineage>
        <taxon>Eukaryota</taxon>
        <taxon>Viridiplantae</taxon>
        <taxon>Streptophyta</taxon>
        <taxon>Embryophyta</taxon>
        <taxon>Tracheophyta</taxon>
        <taxon>Spermatophyta</taxon>
        <taxon>Magnoliopsida</taxon>
        <taxon>eudicotyledons</taxon>
        <taxon>Gunneridae</taxon>
        <taxon>Pentapetalae</taxon>
        <taxon>rosids</taxon>
        <taxon>fabids</taxon>
        <taxon>Fabales</taxon>
        <taxon>Fabaceae</taxon>
        <taxon>Papilionoideae</taxon>
        <taxon>50 kb inversion clade</taxon>
        <taxon>NPAAA clade</taxon>
        <taxon>Hologalegina</taxon>
        <taxon>IRL clade</taxon>
        <taxon>Trifolieae</taxon>
        <taxon>Medicago</taxon>
    </lineage>
</organism>
<evidence type="ECO:0000313" key="3">
    <source>
        <dbReference type="Proteomes" id="UP000002051"/>
    </source>
</evidence>
<evidence type="ECO:0000313" key="2">
    <source>
        <dbReference type="EnsemblPlants" id="KEH22843"/>
    </source>
</evidence>
<dbReference type="AlphaFoldDB" id="A0A072U105"/>
<reference evidence="1 3" key="1">
    <citation type="journal article" date="2011" name="Nature">
        <title>The Medicago genome provides insight into the evolution of rhizobial symbioses.</title>
        <authorList>
            <person name="Young N.D."/>
            <person name="Debelle F."/>
            <person name="Oldroyd G.E."/>
            <person name="Geurts R."/>
            <person name="Cannon S.B."/>
            <person name="Udvardi M.K."/>
            <person name="Benedito V.A."/>
            <person name="Mayer K.F."/>
            <person name="Gouzy J."/>
            <person name="Schoof H."/>
            <person name="Van de Peer Y."/>
            <person name="Proost S."/>
            <person name="Cook D.R."/>
            <person name="Meyers B.C."/>
            <person name="Spannagl M."/>
            <person name="Cheung F."/>
            <person name="De Mita S."/>
            <person name="Krishnakumar V."/>
            <person name="Gundlach H."/>
            <person name="Zhou S."/>
            <person name="Mudge J."/>
            <person name="Bharti A.K."/>
            <person name="Murray J.D."/>
            <person name="Naoumkina M.A."/>
            <person name="Rosen B."/>
            <person name="Silverstein K.A."/>
            <person name="Tang H."/>
            <person name="Rombauts S."/>
            <person name="Zhao P.X."/>
            <person name="Zhou P."/>
            <person name="Barbe V."/>
            <person name="Bardou P."/>
            <person name="Bechner M."/>
            <person name="Bellec A."/>
            <person name="Berger A."/>
            <person name="Berges H."/>
            <person name="Bidwell S."/>
            <person name="Bisseling T."/>
            <person name="Choisne N."/>
            <person name="Couloux A."/>
            <person name="Denny R."/>
            <person name="Deshpande S."/>
            <person name="Dai X."/>
            <person name="Doyle J.J."/>
            <person name="Dudez A.M."/>
            <person name="Farmer A.D."/>
            <person name="Fouteau S."/>
            <person name="Franken C."/>
            <person name="Gibelin C."/>
            <person name="Gish J."/>
            <person name="Goldstein S."/>
            <person name="Gonzalez A.J."/>
            <person name="Green P.J."/>
            <person name="Hallab A."/>
            <person name="Hartog M."/>
            <person name="Hua A."/>
            <person name="Humphray S.J."/>
            <person name="Jeong D.H."/>
            <person name="Jing Y."/>
            <person name="Jocker A."/>
            <person name="Kenton S.M."/>
            <person name="Kim D.J."/>
            <person name="Klee K."/>
            <person name="Lai H."/>
            <person name="Lang C."/>
            <person name="Lin S."/>
            <person name="Macmil S.L."/>
            <person name="Magdelenat G."/>
            <person name="Matthews L."/>
            <person name="McCorrison J."/>
            <person name="Monaghan E.L."/>
            <person name="Mun J.H."/>
            <person name="Najar F.Z."/>
            <person name="Nicholson C."/>
            <person name="Noirot C."/>
            <person name="O'Bleness M."/>
            <person name="Paule C.R."/>
            <person name="Poulain J."/>
            <person name="Prion F."/>
            <person name="Qin B."/>
            <person name="Qu C."/>
            <person name="Retzel E.F."/>
            <person name="Riddle C."/>
            <person name="Sallet E."/>
            <person name="Samain S."/>
            <person name="Samson N."/>
            <person name="Sanders I."/>
            <person name="Saurat O."/>
            <person name="Scarpelli C."/>
            <person name="Schiex T."/>
            <person name="Segurens B."/>
            <person name="Severin A.J."/>
            <person name="Sherrier D.J."/>
            <person name="Shi R."/>
            <person name="Sims S."/>
            <person name="Singer S.R."/>
            <person name="Sinharoy S."/>
            <person name="Sterck L."/>
            <person name="Viollet A."/>
            <person name="Wang B.B."/>
            <person name="Wang K."/>
            <person name="Wang M."/>
            <person name="Wang X."/>
            <person name="Warfsmann J."/>
            <person name="Weissenbach J."/>
            <person name="White D.D."/>
            <person name="White J.D."/>
            <person name="Wiley G.B."/>
            <person name="Wincker P."/>
            <person name="Xing Y."/>
            <person name="Yang L."/>
            <person name="Yao Z."/>
            <person name="Ying F."/>
            <person name="Zhai J."/>
            <person name="Zhou L."/>
            <person name="Zuber A."/>
            <person name="Denarie J."/>
            <person name="Dixon R.A."/>
            <person name="May G.D."/>
            <person name="Schwartz D.C."/>
            <person name="Rogers J."/>
            <person name="Quetier F."/>
            <person name="Town C.D."/>
            <person name="Roe B.A."/>
        </authorList>
    </citation>
    <scope>NUCLEOTIDE SEQUENCE [LARGE SCALE GENOMIC DNA]</scope>
    <source>
        <strain evidence="1">A17</strain>
        <strain evidence="2 3">cv. Jemalong A17</strain>
    </source>
</reference>
<proteinExistence type="predicted"/>